<evidence type="ECO:0000256" key="1">
    <source>
        <dbReference type="SAM" id="Phobius"/>
    </source>
</evidence>
<name>A0A381VNQ0_9ZZZZ</name>
<gene>
    <name evidence="2" type="ORF">METZ01_LOCUS94809</name>
</gene>
<sequence>MLGWLSIRYKKYPWLMVAVGVYLALSAIDLLRVVIFEYPDTNDTGFYPWETVATPVNPDTTNRFHWSAAEGTMLRSVEGSVLRLLFYDTRPDMLDPLPVSIVISDQLIDRVTLSQRGWHSYTYYLPPILGTAGWAAVKRGWTARERENAAGSGLPSVGWQELRPWHRRSGPPSIWIDIDPASTFVPSKLLDVDDDRVLGVAVADVEW</sequence>
<dbReference type="AlphaFoldDB" id="A0A381VNQ0"/>
<keyword evidence="1" id="KW-0812">Transmembrane</keyword>
<protein>
    <submittedName>
        <fullName evidence="2">Uncharacterized protein</fullName>
    </submittedName>
</protein>
<dbReference type="EMBL" id="UINC01009353">
    <property type="protein sequence ID" value="SVA41955.1"/>
    <property type="molecule type" value="Genomic_DNA"/>
</dbReference>
<feature type="non-terminal residue" evidence="2">
    <location>
        <position position="207"/>
    </location>
</feature>
<keyword evidence="1" id="KW-1133">Transmembrane helix</keyword>
<keyword evidence="1" id="KW-0472">Membrane</keyword>
<evidence type="ECO:0000313" key="2">
    <source>
        <dbReference type="EMBL" id="SVA41955.1"/>
    </source>
</evidence>
<reference evidence="2" key="1">
    <citation type="submission" date="2018-05" db="EMBL/GenBank/DDBJ databases">
        <authorList>
            <person name="Lanie J.A."/>
            <person name="Ng W.-L."/>
            <person name="Kazmierczak K.M."/>
            <person name="Andrzejewski T.M."/>
            <person name="Davidsen T.M."/>
            <person name="Wayne K.J."/>
            <person name="Tettelin H."/>
            <person name="Glass J.I."/>
            <person name="Rusch D."/>
            <person name="Podicherti R."/>
            <person name="Tsui H.-C.T."/>
            <person name="Winkler M.E."/>
        </authorList>
    </citation>
    <scope>NUCLEOTIDE SEQUENCE</scope>
</reference>
<feature type="transmembrane region" description="Helical" evidence="1">
    <location>
        <begin position="12"/>
        <end position="35"/>
    </location>
</feature>
<organism evidence="2">
    <name type="scientific">marine metagenome</name>
    <dbReference type="NCBI Taxonomy" id="408172"/>
    <lineage>
        <taxon>unclassified sequences</taxon>
        <taxon>metagenomes</taxon>
        <taxon>ecological metagenomes</taxon>
    </lineage>
</organism>
<accession>A0A381VNQ0</accession>
<proteinExistence type="predicted"/>